<dbReference type="EMBL" id="JAAGOH010000055">
    <property type="protein sequence ID" value="NDY93958.1"/>
    <property type="molecule type" value="Genomic_DNA"/>
</dbReference>
<evidence type="ECO:0000256" key="2">
    <source>
        <dbReference type="ARBA" id="ARBA00022448"/>
    </source>
</evidence>
<comment type="similarity">
    <text evidence="1">Belongs to the ABC transporter superfamily.</text>
</comment>
<dbReference type="InterPro" id="IPR050166">
    <property type="entry name" value="ABC_transporter_ATP-bind"/>
</dbReference>
<dbReference type="GO" id="GO:0005524">
    <property type="term" value="F:ATP binding"/>
    <property type="evidence" value="ECO:0007669"/>
    <property type="project" value="UniProtKB-KW"/>
</dbReference>
<proteinExistence type="inferred from homology"/>
<sequence>MTSPDLTPSKLQARGVWKTFGAAVALQDVNLDIAENAFITLVGASGCGKSTLLRTLAGLEARSAGTLTCNGASIEGPGPERAMVFQHYSLYPWMTVLENIKFCRRLAVHRQPHDSASVEAAAGRADALLRLMGLAHVASHYPSQLSGGMQQRVAIARALMSRPQVLLMDEPFGALDAQTREVMHDLILHVHRLERSTIVFVTHDVDEAIYLGQQVVLMAPRPGRIHQIHSVPLPAQREQDMKLSPDFLGLKRELLAQIRATSGMETDFDLLAKLSRAGSIDLAPEPTAHPTHG</sequence>
<gene>
    <name evidence="7" type="ORF">G3A44_22455</name>
</gene>
<dbReference type="RefSeq" id="WP_163459982.1">
    <property type="nucleotide sequence ID" value="NZ_JAAGOH010000055.1"/>
</dbReference>
<dbReference type="PANTHER" id="PTHR42788:SF13">
    <property type="entry name" value="ALIPHATIC SULFONATES IMPORT ATP-BINDING PROTEIN SSUB"/>
    <property type="match status" value="1"/>
</dbReference>
<feature type="domain" description="ABC transporter" evidence="6">
    <location>
        <begin position="11"/>
        <end position="245"/>
    </location>
</feature>
<evidence type="ECO:0000256" key="4">
    <source>
        <dbReference type="ARBA" id="ARBA00022741"/>
    </source>
</evidence>
<evidence type="ECO:0000313" key="7">
    <source>
        <dbReference type="EMBL" id="NDY93958.1"/>
    </source>
</evidence>
<protein>
    <submittedName>
        <fullName evidence="7">ABC transporter ATP-binding protein</fullName>
    </submittedName>
</protein>
<dbReference type="Gene3D" id="3.40.50.300">
    <property type="entry name" value="P-loop containing nucleotide triphosphate hydrolases"/>
    <property type="match status" value="1"/>
</dbReference>
<accession>A0A7C9TMH0</accession>
<dbReference type="PROSITE" id="PS00211">
    <property type="entry name" value="ABC_TRANSPORTER_1"/>
    <property type="match status" value="1"/>
</dbReference>
<reference evidence="7 8" key="1">
    <citation type="submission" date="2020-02" db="EMBL/GenBank/DDBJ databases">
        <title>Ideonella bacterium strain TBM-1.</title>
        <authorList>
            <person name="Chen W.-M."/>
        </authorList>
    </citation>
    <scope>NUCLEOTIDE SEQUENCE [LARGE SCALE GENOMIC DNA]</scope>
    <source>
        <strain evidence="7 8">TBM-1</strain>
    </source>
</reference>
<keyword evidence="8" id="KW-1185">Reference proteome</keyword>
<name>A0A7C9TMH0_9BURK</name>
<keyword evidence="3" id="KW-0472">Membrane</keyword>
<organism evidence="7 8">
    <name type="scientific">Ideonella livida</name>
    <dbReference type="NCBI Taxonomy" id="2707176"/>
    <lineage>
        <taxon>Bacteria</taxon>
        <taxon>Pseudomonadati</taxon>
        <taxon>Pseudomonadota</taxon>
        <taxon>Betaproteobacteria</taxon>
        <taxon>Burkholderiales</taxon>
        <taxon>Sphaerotilaceae</taxon>
        <taxon>Ideonella</taxon>
    </lineage>
</organism>
<evidence type="ECO:0000256" key="1">
    <source>
        <dbReference type="ARBA" id="ARBA00005417"/>
    </source>
</evidence>
<evidence type="ECO:0000259" key="6">
    <source>
        <dbReference type="PROSITE" id="PS50893"/>
    </source>
</evidence>
<dbReference type="InterPro" id="IPR027417">
    <property type="entry name" value="P-loop_NTPase"/>
</dbReference>
<keyword evidence="3" id="KW-1003">Cell membrane</keyword>
<keyword evidence="2" id="KW-0813">Transport</keyword>
<evidence type="ECO:0000256" key="3">
    <source>
        <dbReference type="ARBA" id="ARBA00022475"/>
    </source>
</evidence>
<dbReference type="AlphaFoldDB" id="A0A7C9TMH0"/>
<dbReference type="InterPro" id="IPR017871">
    <property type="entry name" value="ABC_transporter-like_CS"/>
</dbReference>
<dbReference type="SMART" id="SM00382">
    <property type="entry name" value="AAA"/>
    <property type="match status" value="1"/>
</dbReference>
<dbReference type="InterPro" id="IPR003439">
    <property type="entry name" value="ABC_transporter-like_ATP-bd"/>
</dbReference>
<comment type="caution">
    <text evidence="7">The sequence shown here is derived from an EMBL/GenBank/DDBJ whole genome shotgun (WGS) entry which is preliminary data.</text>
</comment>
<dbReference type="Pfam" id="PF00005">
    <property type="entry name" value="ABC_tran"/>
    <property type="match status" value="1"/>
</dbReference>
<dbReference type="InterPro" id="IPR003593">
    <property type="entry name" value="AAA+_ATPase"/>
</dbReference>
<dbReference type="PANTHER" id="PTHR42788">
    <property type="entry name" value="TAURINE IMPORT ATP-BINDING PROTEIN-RELATED"/>
    <property type="match status" value="1"/>
</dbReference>
<keyword evidence="5 7" id="KW-0067">ATP-binding</keyword>
<keyword evidence="4" id="KW-0547">Nucleotide-binding</keyword>
<dbReference type="SUPFAM" id="SSF52540">
    <property type="entry name" value="P-loop containing nucleoside triphosphate hydrolases"/>
    <property type="match status" value="1"/>
</dbReference>
<dbReference type="GO" id="GO:0016887">
    <property type="term" value="F:ATP hydrolysis activity"/>
    <property type="evidence" value="ECO:0007669"/>
    <property type="project" value="InterPro"/>
</dbReference>
<evidence type="ECO:0000256" key="5">
    <source>
        <dbReference type="ARBA" id="ARBA00022840"/>
    </source>
</evidence>
<dbReference type="Proteomes" id="UP000484255">
    <property type="component" value="Unassembled WGS sequence"/>
</dbReference>
<dbReference type="CDD" id="cd03293">
    <property type="entry name" value="ABC_NrtD_SsuB_transporters"/>
    <property type="match status" value="1"/>
</dbReference>
<evidence type="ECO:0000313" key="8">
    <source>
        <dbReference type="Proteomes" id="UP000484255"/>
    </source>
</evidence>
<dbReference type="PROSITE" id="PS50893">
    <property type="entry name" value="ABC_TRANSPORTER_2"/>
    <property type="match status" value="1"/>
</dbReference>